<evidence type="ECO:0000313" key="6">
    <source>
        <dbReference type="EMBL" id="AOT71510.1"/>
    </source>
</evidence>
<dbReference type="STRING" id="1424294.Gferi_19425"/>
<keyword evidence="4" id="KW-0408">Iron</keyword>
<evidence type="ECO:0000313" key="7">
    <source>
        <dbReference type="Proteomes" id="UP000095743"/>
    </source>
</evidence>
<sequence>MIENKIITKTREIKLNKEKAKRIIKADICVVGAGISGIAAVLEAAKLGKNVIVIDSQNQLGGQTYNSNIGTFCGFYSNRNDEVNSYQLTHIQADEMFKELNEMGGLYEGMGSHTIVPMYNETIFLRWVEKKFLENQINFLLGSSVFKVNKEGRRLQSITAASRYETIEIIADGYIDASGDAVLAWLAEVPCNISEHGNIYGTQMFILEGIDYSVPTPSEKEMVKRLSEKGDKYGLKRKRGLMFYTLQRRDTAYGNMTHVLTPLDTIGASKITITGKDQVDHVVEFLKSEFPENFKNSRVRSYGHTGIRQTRWLKSRKQISLEDVRSAVKYEDAIGRTAWPVELHDNSDGYVWEVFPVDHVHYIPLGSQLSPELDNYAAAGRCIDGDVAALSSIRVMGPCMATGVSAAHALDMAGKGSVHDIDIKKLQERLSDNLTGMD</sequence>
<dbReference type="PANTHER" id="PTHR43498">
    <property type="entry name" value="FERREDOXIN:COB-COM HETERODISULFIDE REDUCTASE SUBUNIT A"/>
    <property type="match status" value="1"/>
</dbReference>
<dbReference type="AlphaFoldDB" id="A0A1D8GKT4"/>
<dbReference type="GO" id="GO:0016491">
    <property type="term" value="F:oxidoreductase activity"/>
    <property type="evidence" value="ECO:0007669"/>
    <property type="project" value="UniProtKB-KW"/>
</dbReference>
<dbReference type="InterPro" id="IPR039650">
    <property type="entry name" value="HdrA-like"/>
</dbReference>
<evidence type="ECO:0000256" key="4">
    <source>
        <dbReference type="ARBA" id="ARBA00023004"/>
    </source>
</evidence>
<evidence type="ECO:0000256" key="1">
    <source>
        <dbReference type="ARBA" id="ARBA00022485"/>
    </source>
</evidence>
<keyword evidence="2" id="KW-0479">Metal-binding</keyword>
<protein>
    <recommendedName>
        <fullName evidence="8">FAD-dependent oxidoreductase</fullName>
    </recommendedName>
</protein>
<dbReference type="InterPro" id="IPR036188">
    <property type="entry name" value="FAD/NAD-bd_sf"/>
</dbReference>
<evidence type="ECO:0000256" key="5">
    <source>
        <dbReference type="ARBA" id="ARBA00023014"/>
    </source>
</evidence>
<evidence type="ECO:0000256" key="2">
    <source>
        <dbReference type="ARBA" id="ARBA00022723"/>
    </source>
</evidence>
<dbReference type="RefSeq" id="WP_069979438.1">
    <property type="nucleotide sequence ID" value="NZ_CP017269.1"/>
</dbReference>
<evidence type="ECO:0008006" key="8">
    <source>
        <dbReference type="Google" id="ProtNLM"/>
    </source>
</evidence>
<organism evidence="6 7">
    <name type="scientific">Geosporobacter ferrireducens</name>
    <dbReference type="NCBI Taxonomy" id="1424294"/>
    <lineage>
        <taxon>Bacteria</taxon>
        <taxon>Bacillati</taxon>
        <taxon>Bacillota</taxon>
        <taxon>Clostridia</taxon>
        <taxon>Peptostreptococcales</taxon>
        <taxon>Thermotaleaceae</taxon>
        <taxon>Geosporobacter</taxon>
    </lineage>
</organism>
<dbReference type="GO" id="GO:0051539">
    <property type="term" value="F:4 iron, 4 sulfur cluster binding"/>
    <property type="evidence" value="ECO:0007669"/>
    <property type="project" value="UniProtKB-KW"/>
</dbReference>
<name>A0A1D8GKT4_9FIRM</name>
<dbReference type="EMBL" id="CP017269">
    <property type="protein sequence ID" value="AOT71510.1"/>
    <property type="molecule type" value="Genomic_DNA"/>
</dbReference>
<proteinExistence type="predicted"/>
<dbReference type="Gene3D" id="3.50.50.60">
    <property type="entry name" value="FAD/NAD(P)-binding domain"/>
    <property type="match status" value="1"/>
</dbReference>
<dbReference type="Pfam" id="PF12831">
    <property type="entry name" value="FAD_oxidored"/>
    <property type="match status" value="1"/>
</dbReference>
<keyword evidence="1" id="KW-0004">4Fe-4S</keyword>
<keyword evidence="5" id="KW-0411">Iron-sulfur</keyword>
<evidence type="ECO:0000256" key="3">
    <source>
        <dbReference type="ARBA" id="ARBA00023002"/>
    </source>
</evidence>
<keyword evidence="3" id="KW-0560">Oxidoreductase</keyword>
<dbReference type="Proteomes" id="UP000095743">
    <property type="component" value="Chromosome"/>
</dbReference>
<accession>A0A1D8GKT4</accession>
<reference evidence="6 7" key="1">
    <citation type="submission" date="2016-09" db="EMBL/GenBank/DDBJ databases">
        <title>Genomic analysis reveals versatility of anaerobic energy metabolism of Geosporobacter ferrireducens IRF9 of phylum Firmicutes.</title>
        <authorList>
            <person name="Kim S.-J."/>
        </authorList>
    </citation>
    <scope>NUCLEOTIDE SEQUENCE [LARGE SCALE GENOMIC DNA]</scope>
    <source>
        <strain evidence="6 7">IRF9</strain>
    </source>
</reference>
<dbReference type="GO" id="GO:0046872">
    <property type="term" value="F:metal ion binding"/>
    <property type="evidence" value="ECO:0007669"/>
    <property type="project" value="UniProtKB-KW"/>
</dbReference>
<keyword evidence="7" id="KW-1185">Reference proteome</keyword>
<dbReference type="KEGG" id="gfe:Gferi_19425"/>
<dbReference type="SUPFAM" id="SSF51905">
    <property type="entry name" value="FAD/NAD(P)-binding domain"/>
    <property type="match status" value="1"/>
</dbReference>
<gene>
    <name evidence="6" type="ORF">Gferi_19425</name>
</gene>
<dbReference type="PANTHER" id="PTHR43498:SF1">
    <property type="entry name" value="COB--COM HETERODISULFIDE REDUCTASE IRON-SULFUR SUBUNIT A"/>
    <property type="match status" value="1"/>
</dbReference>